<dbReference type="EMBL" id="RQPI01000016">
    <property type="protein sequence ID" value="RQW08992.1"/>
    <property type="molecule type" value="Genomic_DNA"/>
</dbReference>
<evidence type="ECO:0000259" key="2">
    <source>
        <dbReference type="Pfam" id="PF13556"/>
    </source>
</evidence>
<dbReference type="InterPro" id="IPR042070">
    <property type="entry name" value="PucR_C-HTH_sf"/>
</dbReference>
<sequence length="341" mass="39040">MHELTRQQAQNIVDKMMQDIPYNINIMDRTGIIIGSGNKGRVGTLHYGAAEAIKQQKIVEITEDEEFVKKGINLPIELNGTIVGVVGISGEVNETWPFGNLVKTTVILLIEQSIALEKENLKSHLKHEFFNLITHSDTNYTKELADQALIYGIQLTKPSQIIYAEFPGEIAEDFIKNIPSFKSSIHSLYLVVQEADKLEALLERIRRQYPDAYLSVSKWNDTISEGYIQTKAALRVLKGVYFNERTIFYAKCEFFADMSKLLKNDTRAERLAHLLEKNDELTKTLQVYLNCNLNANKSAQLLMIHRNTLHYRLTKIHSITGKDPHNILELVELIFMLIHRI</sequence>
<evidence type="ECO:0000313" key="3">
    <source>
        <dbReference type="EMBL" id="RQW08992.1"/>
    </source>
</evidence>
<accession>A0A3N9PRQ6</accession>
<feature type="domain" description="PucR C-terminal helix-turn-helix" evidence="2">
    <location>
        <begin position="281"/>
        <end position="335"/>
    </location>
</feature>
<evidence type="ECO:0000259" key="1">
    <source>
        <dbReference type="Pfam" id="PF05651"/>
    </source>
</evidence>
<dbReference type="InterPro" id="IPR008599">
    <property type="entry name" value="Diacid_rec"/>
</dbReference>
<dbReference type="OrthoDB" id="9792148at2"/>
<dbReference type="AlphaFoldDB" id="A0A3N9PRQ6"/>
<protein>
    <submittedName>
        <fullName evidence="3">Sugar diacid utilization regulator</fullName>
    </submittedName>
</protein>
<proteinExistence type="predicted"/>
<dbReference type="InterPro" id="IPR051448">
    <property type="entry name" value="CdaR-like_regulators"/>
</dbReference>
<dbReference type="PANTHER" id="PTHR33744:SF15">
    <property type="entry name" value="CARBOHYDRATE DIACID REGULATOR"/>
    <property type="match status" value="1"/>
</dbReference>
<evidence type="ECO:0000313" key="4">
    <source>
        <dbReference type="Proteomes" id="UP000282529"/>
    </source>
</evidence>
<organism evidence="3 4">
    <name type="scientific">Paenibacillus rhizophilus</name>
    <dbReference type="NCBI Taxonomy" id="1850366"/>
    <lineage>
        <taxon>Bacteria</taxon>
        <taxon>Bacillati</taxon>
        <taxon>Bacillota</taxon>
        <taxon>Bacilli</taxon>
        <taxon>Bacillales</taxon>
        <taxon>Paenibacillaceae</taxon>
        <taxon>Paenibacillus</taxon>
    </lineage>
</organism>
<comment type="caution">
    <text evidence="3">The sequence shown here is derived from an EMBL/GenBank/DDBJ whole genome shotgun (WGS) entry which is preliminary data.</text>
</comment>
<name>A0A3N9PRQ6_9BACL</name>
<dbReference type="RefSeq" id="WP_124697362.1">
    <property type="nucleotide sequence ID" value="NZ_JBHUFE010000032.1"/>
</dbReference>
<dbReference type="PANTHER" id="PTHR33744">
    <property type="entry name" value="CARBOHYDRATE DIACID REGULATOR"/>
    <property type="match status" value="1"/>
</dbReference>
<feature type="domain" description="Putative sugar diacid recognition" evidence="1">
    <location>
        <begin position="4"/>
        <end position="130"/>
    </location>
</feature>
<dbReference type="Pfam" id="PF13556">
    <property type="entry name" value="HTH_30"/>
    <property type="match status" value="1"/>
</dbReference>
<dbReference type="InterPro" id="IPR025736">
    <property type="entry name" value="PucR_C-HTH_dom"/>
</dbReference>
<dbReference type="Proteomes" id="UP000282529">
    <property type="component" value="Unassembled WGS sequence"/>
</dbReference>
<gene>
    <name evidence="3" type="ORF">EH198_20400</name>
</gene>
<dbReference type="Gene3D" id="1.10.10.2840">
    <property type="entry name" value="PucR C-terminal helix-turn-helix domain"/>
    <property type="match status" value="1"/>
</dbReference>
<keyword evidence="4" id="KW-1185">Reference proteome</keyword>
<reference evidence="3 4" key="1">
    <citation type="submission" date="2018-11" db="EMBL/GenBank/DDBJ databases">
        <title>Genome sequence of strain 7197.</title>
        <authorList>
            <person name="Gao J."/>
            <person name="Sun J."/>
        </authorList>
    </citation>
    <scope>NUCLEOTIDE SEQUENCE [LARGE SCALE GENOMIC DNA]</scope>
    <source>
        <strain evidence="3 4">7197</strain>
    </source>
</reference>
<dbReference type="Pfam" id="PF05651">
    <property type="entry name" value="Diacid_rec"/>
    <property type="match status" value="1"/>
</dbReference>